<comment type="caution">
    <text evidence="5">The sequence shown here is derived from an EMBL/GenBank/DDBJ whole genome shotgun (WGS) entry which is preliminary data.</text>
</comment>
<dbReference type="Gene3D" id="3.30.2320.80">
    <property type="match status" value="1"/>
</dbReference>
<evidence type="ECO:0000256" key="2">
    <source>
        <dbReference type="ARBA" id="ARBA00022723"/>
    </source>
</evidence>
<comment type="function">
    <text evidence="4">Involved in the maturation of [NiFe] hydrogenases. Required for nickel insertion into the metal center of the hydrogenase.</text>
</comment>
<dbReference type="Pfam" id="PF01155">
    <property type="entry name" value="HypA"/>
    <property type="match status" value="1"/>
</dbReference>
<feature type="binding site" evidence="4">
    <location>
        <position position="2"/>
    </location>
    <ligand>
        <name>Ni(2+)</name>
        <dbReference type="ChEBI" id="CHEBI:49786"/>
    </ligand>
</feature>
<feature type="binding site" evidence="4">
    <location>
        <position position="89"/>
    </location>
    <ligand>
        <name>Zn(2+)</name>
        <dbReference type="ChEBI" id="CHEBI:29105"/>
    </ligand>
</feature>
<evidence type="ECO:0000256" key="3">
    <source>
        <dbReference type="ARBA" id="ARBA00022833"/>
    </source>
</evidence>
<protein>
    <recommendedName>
        <fullName evidence="4">Hydrogenase maturation factor HypA</fullName>
    </recommendedName>
</protein>
<dbReference type="Proteomes" id="UP000614410">
    <property type="component" value="Unassembled WGS sequence"/>
</dbReference>
<feature type="binding site" evidence="4">
    <location>
        <position position="86"/>
    </location>
    <ligand>
        <name>Zn(2+)</name>
        <dbReference type="ChEBI" id="CHEBI:29105"/>
    </ligand>
</feature>
<dbReference type="PANTHER" id="PTHR34535">
    <property type="entry name" value="HYDROGENASE MATURATION FACTOR HYPA"/>
    <property type="match status" value="1"/>
</dbReference>
<name>A0A934KHG9_9BACT</name>
<keyword evidence="2 4" id="KW-0479">Metal-binding</keyword>
<evidence type="ECO:0000313" key="6">
    <source>
        <dbReference type="Proteomes" id="UP000614410"/>
    </source>
</evidence>
<accession>A0A934KHG9</accession>
<organism evidence="5 6">
    <name type="scientific">Candidatus Amunia macphersoniae</name>
    <dbReference type="NCBI Taxonomy" id="3127014"/>
    <lineage>
        <taxon>Bacteria</taxon>
        <taxon>Bacillati</taxon>
        <taxon>Candidatus Dormiibacterota</taxon>
        <taxon>Candidatus Dormibacteria</taxon>
        <taxon>Candidatus Aeolococcales</taxon>
        <taxon>Candidatus Aeolococcaceae</taxon>
        <taxon>Candidatus Amunia</taxon>
    </lineage>
</organism>
<keyword evidence="3 4" id="KW-0862">Zinc</keyword>
<dbReference type="PANTHER" id="PTHR34535:SF3">
    <property type="entry name" value="HYDROGENASE MATURATION FACTOR HYPA"/>
    <property type="match status" value="1"/>
</dbReference>
<dbReference type="AlphaFoldDB" id="A0A934KHG9"/>
<dbReference type="PIRSF" id="PIRSF004761">
    <property type="entry name" value="Hydrgn_mat_HypA"/>
    <property type="match status" value="1"/>
</dbReference>
<dbReference type="GO" id="GO:0051604">
    <property type="term" value="P:protein maturation"/>
    <property type="evidence" value="ECO:0007669"/>
    <property type="project" value="InterPro"/>
</dbReference>
<keyword evidence="1 4" id="KW-0533">Nickel</keyword>
<dbReference type="InterPro" id="IPR000688">
    <property type="entry name" value="HypA/HybF"/>
</dbReference>
<reference evidence="5 6" key="1">
    <citation type="submission" date="2020-10" db="EMBL/GenBank/DDBJ databases">
        <title>Ca. Dormibacterota MAGs.</title>
        <authorList>
            <person name="Montgomery K."/>
        </authorList>
    </citation>
    <scope>NUCLEOTIDE SEQUENCE [LARGE SCALE GENOMIC DNA]</scope>
    <source>
        <strain evidence="5">Mitchell_Peninsula_5</strain>
    </source>
</reference>
<feature type="binding site" evidence="4">
    <location>
        <position position="70"/>
    </location>
    <ligand>
        <name>Zn(2+)</name>
        <dbReference type="ChEBI" id="CHEBI:29105"/>
    </ligand>
</feature>
<comment type="similarity">
    <text evidence="4">Belongs to the HypA/HybF family.</text>
</comment>
<dbReference type="EMBL" id="JAEKNN010000003">
    <property type="protein sequence ID" value="MBJ7607857.1"/>
    <property type="molecule type" value="Genomic_DNA"/>
</dbReference>
<feature type="binding site" evidence="4">
    <location>
        <position position="73"/>
    </location>
    <ligand>
        <name>Zn(2+)</name>
        <dbReference type="ChEBI" id="CHEBI:29105"/>
    </ligand>
</feature>
<evidence type="ECO:0000256" key="4">
    <source>
        <dbReference type="HAMAP-Rule" id="MF_00213"/>
    </source>
</evidence>
<evidence type="ECO:0000256" key="1">
    <source>
        <dbReference type="ARBA" id="ARBA00022596"/>
    </source>
</evidence>
<gene>
    <name evidence="4" type="primary">hypA</name>
    <name evidence="5" type="ORF">JF887_00285</name>
</gene>
<proteinExistence type="inferred from homology"/>
<dbReference type="HAMAP" id="MF_00213">
    <property type="entry name" value="HypA_HybF"/>
    <property type="match status" value="1"/>
</dbReference>
<dbReference type="GO" id="GO:0008270">
    <property type="term" value="F:zinc ion binding"/>
    <property type="evidence" value="ECO:0007669"/>
    <property type="project" value="UniProtKB-UniRule"/>
</dbReference>
<sequence>MHELSLCQAIADTVSERAEGQRVDRVEVRIGHFRQVVPDSLLFSWELITDGTELAGCELVIDHVPAVISCQACGQESTLDMPILLCTGCQSSDVRLVSGEELLIASIDRTGERVS</sequence>
<dbReference type="GO" id="GO:0016151">
    <property type="term" value="F:nickel cation binding"/>
    <property type="evidence" value="ECO:0007669"/>
    <property type="project" value="UniProtKB-UniRule"/>
</dbReference>
<evidence type="ECO:0000313" key="5">
    <source>
        <dbReference type="EMBL" id="MBJ7607857.1"/>
    </source>
</evidence>